<dbReference type="Proteomes" id="UP001549320">
    <property type="component" value="Unassembled WGS sequence"/>
</dbReference>
<comment type="caution">
    <text evidence="11">The sequence shown here is derived from an EMBL/GenBank/DDBJ whole genome shotgun (WGS) entry which is preliminary data.</text>
</comment>
<evidence type="ECO:0000259" key="10">
    <source>
        <dbReference type="PROSITE" id="PS51779"/>
    </source>
</evidence>
<keyword evidence="12" id="KW-1185">Reference proteome</keyword>
<sequence length="264" mass="28938">MNSAMPLPLDVRLMNLTTSILVTALLLVCLAAGLWWVMRNPAFAIGRITVEGDTAHNSAASLRANVAPRLTGNFFTLDLDAARMAFQSAPWVRKAMVQRVFPDQLNVSLQEHVPVAIWGEDDNRLVNVQGEVFEAVADDDEEDSLPRLLGPEGRAPQILEMYRVLAPMLESLGQPVEELALEGRGNWRAELANGAVLELGQGSAEELKARVTQFVSTVGSVAARHQRKADAIEFADLRHTSGYALRLRGVATGQPEQKLVRPKR</sequence>
<dbReference type="GO" id="GO:0051301">
    <property type="term" value="P:cell division"/>
    <property type="evidence" value="ECO:0007669"/>
    <property type="project" value="UniProtKB-KW"/>
</dbReference>
<evidence type="ECO:0000256" key="4">
    <source>
        <dbReference type="ARBA" id="ARBA00022618"/>
    </source>
</evidence>
<evidence type="ECO:0000256" key="3">
    <source>
        <dbReference type="ARBA" id="ARBA00022519"/>
    </source>
</evidence>
<dbReference type="RefSeq" id="WP_354447783.1">
    <property type="nucleotide sequence ID" value="NZ_JBEPSH010000010.1"/>
</dbReference>
<protein>
    <recommendedName>
        <fullName evidence="9">Cell division protein FtsQ</fullName>
    </recommendedName>
</protein>
<comment type="subunit">
    <text evidence="9">Part of a complex composed of FtsB, FtsL and FtsQ.</text>
</comment>
<evidence type="ECO:0000256" key="2">
    <source>
        <dbReference type="ARBA" id="ARBA00022475"/>
    </source>
</evidence>
<organism evidence="11 12">
    <name type="scientific">Ottowia thiooxydans</name>
    <dbReference type="NCBI Taxonomy" id="219182"/>
    <lineage>
        <taxon>Bacteria</taxon>
        <taxon>Pseudomonadati</taxon>
        <taxon>Pseudomonadota</taxon>
        <taxon>Betaproteobacteria</taxon>
        <taxon>Burkholderiales</taxon>
        <taxon>Comamonadaceae</taxon>
        <taxon>Ottowia</taxon>
    </lineage>
</organism>
<keyword evidence="7 9" id="KW-0472">Membrane</keyword>
<dbReference type="InterPro" id="IPR045335">
    <property type="entry name" value="FtsQ_C_sf"/>
</dbReference>
<comment type="subcellular location">
    <subcellularLocation>
        <location evidence="9">Cell inner membrane</location>
        <topology evidence="9">Single-pass type II membrane protein</topology>
    </subcellularLocation>
    <subcellularLocation>
        <location evidence="1">Membrane</location>
    </subcellularLocation>
    <text evidence="9">Localizes to the division septum.</text>
</comment>
<keyword evidence="4 9" id="KW-0132">Cell division</keyword>
<dbReference type="InterPro" id="IPR013685">
    <property type="entry name" value="POTRA_FtsQ_type"/>
</dbReference>
<dbReference type="EMBL" id="JBEPSH010000010">
    <property type="protein sequence ID" value="MET4579575.1"/>
    <property type="molecule type" value="Genomic_DNA"/>
</dbReference>
<gene>
    <name evidence="9" type="primary">ftsQ</name>
    <name evidence="11" type="ORF">ABIE13_004712</name>
</gene>
<evidence type="ECO:0000256" key="1">
    <source>
        <dbReference type="ARBA" id="ARBA00004370"/>
    </source>
</evidence>
<keyword evidence="5 9" id="KW-0812">Transmembrane</keyword>
<evidence type="ECO:0000256" key="6">
    <source>
        <dbReference type="ARBA" id="ARBA00022989"/>
    </source>
</evidence>
<dbReference type="HAMAP" id="MF_00911">
    <property type="entry name" value="FtsQ_subfam"/>
    <property type="match status" value="1"/>
</dbReference>
<evidence type="ECO:0000256" key="7">
    <source>
        <dbReference type="ARBA" id="ARBA00023136"/>
    </source>
</evidence>
<dbReference type="InterPro" id="IPR005548">
    <property type="entry name" value="Cell_div_FtsQ/DivIB_C"/>
</dbReference>
<keyword evidence="8 9" id="KW-0131">Cell cycle</keyword>
<keyword evidence="3 9" id="KW-0997">Cell inner membrane</keyword>
<comment type="similarity">
    <text evidence="9">Belongs to the FtsQ/DivIB family. FtsQ subfamily.</text>
</comment>
<feature type="domain" description="POTRA" evidence="10">
    <location>
        <begin position="43"/>
        <end position="112"/>
    </location>
</feature>
<dbReference type="Pfam" id="PF08478">
    <property type="entry name" value="POTRA_1"/>
    <property type="match status" value="1"/>
</dbReference>
<comment type="function">
    <text evidence="9">Essential cell division protein. May link together the upstream cell division proteins, which are predominantly cytoplasmic, with the downstream cell division proteins, which are predominantly periplasmic. May control correct divisome assembly.</text>
</comment>
<dbReference type="PROSITE" id="PS51779">
    <property type="entry name" value="POTRA"/>
    <property type="match status" value="1"/>
</dbReference>
<dbReference type="Gene3D" id="3.10.20.310">
    <property type="entry name" value="membrane protein fhac"/>
    <property type="match status" value="1"/>
</dbReference>
<proteinExistence type="inferred from homology"/>
<keyword evidence="2 9" id="KW-1003">Cell membrane</keyword>
<dbReference type="InterPro" id="IPR034746">
    <property type="entry name" value="POTRA"/>
</dbReference>
<dbReference type="Pfam" id="PF03799">
    <property type="entry name" value="FtsQ_DivIB_C"/>
    <property type="match status" value="1"/>
</dbReference>
<dbReference type="PANTHER" id="PTHR35851">
    <property type="entry name" value="CELL DIVISION PROTEIN FTSQ"/>
    <property type="match status" value="1"/>
</dbReference>
<evidence type="ECO:0000313" key="12">
    <source>
        <dbReference type="Proteomes" id="UP001549320"/>
    </source>
</evidence>
<accession>A0ABV2QEX7</accession>
<evidence type="ECO:0000256" key="9">
    <source>
        <dbReference type="HAMAP-Rule" id="MF_00911"/>
    </source>
</evidence>
<name>A0ABV2QEX7_9BURK</name>
<evidence type="ECO:0000256" key="5">
    <source>
        <dbReference type="ARBA" id="ARBA00022692"/>
    </source>
</evidence>
<evidence type="ECO:0000313" key="11">
    <source>
        <dbReference type="EMBL" id="MET4579575.1"/>
    </source>
</evidence>
<dbReference type="PANTHER" id="PTHR35851:SF1">
    <property type="entry name" value="CELL DIVISION PROTEIN FTSQ"/>
    <property type="match status" value="1"/>
</dbReference>
<feature type="transmembrane region" description="Helical" evidence="9">
    <location>
        <begin position="20"/>
        <end position="38"/>
    </location>
</feature>
<keyword evidence="6 9" id="KW-1133">Transmembrane helix</keyword>
<dbReference type="Gene3D" id="3.40.50.11690">
    <property type="entry name" value="Cell division protein FtsQ/DivIB"/>
    <property type="match status" value="1"/>
</dbReference>
<dbReference type="InterPro" id="IPR026579">
    <property type="entry name" value="FtsQ"/>
</dbReference>
<evidence type="ECO:0000256" key="8">
    <source>
        <dbReference type="ARBA" id="ARBA00023306"/>
    </source>
</evidence>
<reference evidence="11 12" key="1">
    <citation type="submission" date="2024-06" db="EMBL/GenBank/DDBJ databases">
        <title>Sorghum-associated microbial communities from plants grown in Nebraska, USA.</title>
        <authorList>
            <person name="Schachtman D."/>
        </authorList>
    </citation>
    <scope>NUCLEOTIDE SEQUENCE [LARGE SCALE GENOMIC DNA]</scope>
    <source>
        <strain evidence="11 12">2709</strain>
    </source>
</reference>